<dbReference type="Pfam" id="PF01841">
    <property type="entry name" value="Transglut_core"/>
    <property type="match status" value="1"/>
</dbReference>
<feature type="signal peptide" evidence="2">
    <location>
        <begin position="1"/>
        <end position="31"/>
    </location>
</feature>
<evidence type="ECO:0000256" key="2">
    <source>
        <dbReference type="SAM" id="SignalP"/>
    </source>
</evidence>
<keyword evidence="2" id="KW-0732">Signal</keyword>
<dbReference type="Proteomes" id="UP000278907">
    <property type="component" value="Unassembled WGS sequence"/>
</dbReference>
<dbReference type="InterPro" id="IPR038765">
    <property type="entry name" value="Papain-like_cys_pep_sf"/>
</dbReference>
<proteinExistence type="predicted"/>
<feature type="chain" id="PRO_5046681077" evidence="2">
    <location>
        <begin position="32"/>
        <end position="521"/>
    </location>
</feature>
<evidence type="ECO:0000259" key="3">
    <source>
        <dbReference type="SMART" id="SM00460"/>
    </source>
</evidence>
<evidence type="ECO:0000256" key="1">
    <source>
        <dbReference type="SAM" id="MobiDB-lite"/>
    </source>
</evidence>
<evidence type="ECO:0000313" key="4">
    <source>
        <dbReference type="EMBL" id="RKI13683.1"/>
    </source>
</evidence>
<comment type="caution">
    <text evidence="4">The sequence shown here is derived from an EMBL/GenBank/DDBJ whole genome shotgun (WGS) entry which is preliminary data.</text>
</comment>
<dbReference type="EMBL" id="RAWI01000036">
    <property type="protein sequence ID" value="RKI13683.1"/>
    <property type="molecule type" value="Genomic_DNA"/>
</dbReference>
<protein>
    <submittedName>
        <fullName evidence="4">Transglutaminase domain-containing protein</fullName>
    </submittedName>
</protein>
<keyword evidence="5" id="KW-1185">Reference proteome</keyword>
<reference evidence="4 5" key="1">
    <citation type="submission" date="2018-09" db="EMBL/GenBank/DDBJ databases">
        <authorList>
            <person name="Livingstone P.G."/>
            <person name="Whitworth D.E."/>
        </authorList>
    </citation>
    <scope>NUCLEOTIDE SEQUENCE [LARGE SCALE GENOMIC DNA]</scope>
    <source>
        <strain evidence="4 5">CA031B</strain>
    </source>
</reference>
<name>A0ABX9QNE5_9BACT</name>
<feature type="region of interest" description="Disordered" evidence="1">
    <location>
        <begin position="48"/>
        <end position="70"/>
    </location>
</feature>
<dbReference type="SMART" id="SM00460">
    <property type="entry name" value="TGc"/>
    <property type="match status" value="1"/>
</dbReference>
<dbReference type="Gene3D" id="3.10.620.30">
    <property type="match status" value="1"/>
</dbReference>
<sequence>MPSMNRPMRRTRLGLLSLLALLTGAPSPAWAQAPSTSALKSQAKAAAAKAQAKTQESPAPQAQEVSDALKAPRPKGGEYFGLYLMDKKVGWFFTDLTALPGGKVQSVNELIFKAQVGTRVSERVHREVRVYEAKPGGRLLSFTVSQRGDGGDNELVGTVTADGLRVVRKRPGQPEEVLKPMPAPKETVDDADQARVALLRGKKVEGVLLDGTDLEGYRTVTTVEAPEEQVLGGVKVKLARVSTLSDKEKVPVAAFLTTDGKMVRVDFGQTMQARAESESVAKRMDLVEVFGLTRVVLPKPLPAKAREVPGQVTLVMKNLPAKFQQDTYRQKYKPLPDGRVEVTLMAAPPAPRGRKPRPVADPDGGENLKSTLAVESEAPAIVAQAKSIIREEKDAYTAARMLSAWVYSNLQKDYGASADRATDVLRQKKGDCTEHSLLTVAMLRASGIPARRVDGVIYMVNSDGVPALYWHEWVEAWVGEWTQLDPTFNQPVADATHFAVGYEGNAEITPLIGSLQVTDVK</sequence>
<evidence type="ECO:0000313" key="5">
    <source>
        <dbReference type="Proteomes" id="UP000278907"/>
    </source>
</evidence>
<dbReference type="InterPro" id="IPR002931">
    <property type="entry name" value="Transglutaminase-like"/>
</dbReference>
<dbReference type="PANTHER" id="PTHR33490:SF3">
    <property type="entry name" value="CONSERVED INTEGRAL MEMBRANE PROTEIN"/>
    <property type="match status" value="1"/>
</dbReference>
<organism evidence="4 5">
    <name type="scientific">Corallococcus praedator</name>
    <dbReference type="NCBI Taxonomy" id="2316724"/>
    <lineage>
        <taxon>Bacteria</taxon>
        <taxon>Pseudomonadati</taxon>
        <taxon>Myxococcota</taxon>
        <taxon>Myxococcia</taxon>
        <taxon>Myxococcales</taxon>
        <taxon>Cystobacterineae</taxon>
        <taxon>Myxococcaceae</taxon>
        <taxon>Corallococcus</taxon>
    </lineage>
</organism>
<feature type="domain" description="Transglutaminase-like" evidence="3">
    <location>
        <begin position="424"/>
        <end position="488"/>
    </location>
</feature>
<dbReference type="PANTHER" id="PTHR33490">
    <property type="entry name" value="BLR5614 PROTEIN-RELATED"/>
    <property type="match status" value="1"/>
</dbReference>
<gene>
    <name evidence="4" type="ORF">D7Y13_07245</name>
</gene>
<accession>A0ABX9QNE5</accession>
<dbReference type="SUPFAM" id="SSF54001">
    <property type="entry name" value="Cysteine proteinases"/>
    <property type="match status" value="1"/>
</dbReference>